<dbReference type="Pfam" id="PF02631">
    <property type="entry name" value="RecX_HTH2"/>
    <property type="match status" value="1"/>
</dbReference>
<keyword evidence="4" id="KW-0963">Cytoplasm</keyword>
<protein>
    <recommendedName>
        <fullName evidence="3">Regulatory protein RecX</fullName>
    </recommendedName>
</protein>
<proteinExistence type="inferred from homology"/>
<evidence type="ECO:0000259" key="5">
    <source>
        <dbReference type="Pfam" id="PF02631"/>
    </source>
</evidence>
<evidence type="ECO:0000313" key="7">
    <source>
        <dbReference type="Proteomes" id="UP000030826"/>
    </source>
</evidence>
<feature type="domain" description="RecX second three-helical" evidence="5">
    <location>
        <begin position="73"/>
        <end position="113"/>
    </location>
</feature>
<comment type="similarity">
    <text evidence="2">Belongs to the RecX family.</text>
</comment>
<evidence type="ECO:0000256" key="4">
    <source>
        <dbReference type="ARBA" id="ARBA00022490"/>
    </source>
</evidence>
<name>A0A0B1Q4N2_9HYPH</name>
<sequence>MHGDTQPPAEAASDIERWLMRAALSYINRYPTSRANLLRVLARKLQRRVDDPDEAGALVARVADRLIEARLVDDALFAGARVAALKRRGISAAVTRAKLREKGVDEATASTALLEEGHDEREAAHAYARRRGLGPFRVRDRTGRRDRDVAAMARAGFPVDIAIDIIDGDRDWNDPRR</sequence>
<gene>
    <name evidence="6" type="ORF">LA66_04065</name>
</gene>
<accession>A0A0B1Q4N2</accession>
<evidence type="ECO:0000313" key="6">
    <source>
        <dbReference type="EMBL" id="KHJ55813.1"/>
    </source>
</evidence>
<comment type="subcellular location">
    <subcellularLocation>
        <location evidence="1">Cytoplasm</location>
    </subcellularLocation>
</comment>
<evidence type="ECO:0000256" key="1">
    <source>
        <dbReference type="ARBA" id="ARBA00004496"/>
    </source>
</evidence>
<comment type="caution">
    <text evidence="6">The sequence shown here is derived from an EMBL/GenBank/DDBJ whole genome shotgun (WGS) entry which is preliminary data.</text>
</comment>
<dbReference type="InterPro" id="IPR036388">
    <property type="entry name" value="WH-like_DNA-bd_sf"/>
</dbReference>
<dbReference type="STRING" id="370622.LA66_04065"/>
<evidence type="ECO:0000256" key="2">
    <source>
        <dbReference type="ARBA" id="ARBA00009695"/>
    </source>
</evidence>
<dbReference type="InterPro" id="IPR053924">
    <property type="entry name" value="RecX_HTH_2nd"/>
</dbReference>
<dbReference type="GO" id="GO:0005737">
    <property type="term" value="C:cytoplasm"/>
    <property type="evidence" value="ECO:0007669"/>
    <property type="project" value="UniProtKB-SubCell"/>
</dbReference>
<dbReference type="OrthoDB" id="5507982at2"/>
<dbReference type="AlphaFoldDB" id="A0A0B1Q4N2"/>
<organism evidence="6 7">
    <name type="scientific">Aureimonas altamirensis</name>
    <dbReference type="NCBI Taxonomy" id="370622"/>
    <lineage>
        <taxon>Bacteria</taxon>
        <taxon>Pseudomonadati</taxon>
        <taxon>Pseudomonadota</taxon>
        <taxon>Alphaproteobacteria</taxon>
        <taxon>Hyphomicrobiales</taxon>
        <taxon>Aurantimonadaceae</taxon>
        <taxon>Aureimonas</taxon>
    </lineage>
</organism>
<dbReference type="Gene3D" id="1.10.10.10">
    <property type="entry name" value="Winged helix-like DNA-binding domain superfamily/Winged helix DNA-binding domain"/>
    <property type="match status" value="1"/>
</dbReference>
<reference evidence="6 7" key="1">
    <citation type="submission" date="2014-09" db="EMBL/GenBank/DDBJ databases">
        <title>Isolation and characterization of Aurantimonas altamirensis ON-56566 from clinical sample following a dog bite.</title>
        <authorList>
            <person name="Eshaghi A."/>
            <person name="Li A."/>
            <person name="Shahinas D."/>
            <person name="Bahn P."/>
            <person name="Kus J.V."/>
            <person name="Patel S.N."/>
        </authorList>
    </citation>
    <scope>NUCLEOTIDE SEQUENCE [LARGE SCALE GENOMIC DNA]</scope>
    <source>
        <strain evidence="6 7">ON-56566</strain>
    </source>
</reference>
<dbReference type="RefSeq" id="WP_039188858.1">
    <property type="nucleotide sequence ID" value="NZ_JRFJ01000001.1"/>
</dbReference>
<dbReference type="EMBL" id="JRFJ01000001">
    <property type="protein sequence ID" value="KHJ55813.1"/>
    <property type="molecule type" value="Genomic_DNA"/>
</dbReference>
<dbReference type="Proteomes" id="UP000030826">
    <property type="component" value="Unassembled WGS sequence"/>
</dbReference>
<evidence type="ECO:0000256" key="3">
    <source>
        <dbReference type="ARBA" id="ARBA00018111"/>
    </source>
</evidence>